<protein>
    <submittedName>
        <fullName evidence="2">Uncharacterized protein</fullName>
    </submittedName>
</protein>
<feature type="signal peptide" evidence="1">
    <location>
        <begin position="1"/>
        <end position="16"/>
    </location>
</feature>
<evidence type="ECO:0000256" key="1">
    <source>
        <dbReference type="SAM" id="SignalP"/>
    </source>
</evidence>
<keyword evidence="3" id="KW-1185">Reference proteome</keyword>
<organism evidence="2 3">
    <name type="scientific">Flavimaricola marinus</name>
    <dbReference type="NCBI Taxonomy" id="1819565"/>
    <lineage>
        <taxon>Bacteria</taxon>
        <taxon>Pseudomonadati</taxon>
        <taxon>Pseudomonadota</taxon>
        <taxon>Alphaproteobacteria</taxon>
        <taxon>Rhodobacterales</taxon>
        <taxon>Paracoccaceae</taxon>
        <taxon>Flavimaricola</taxon>
    </lineage>
</organism>
<gene>
    <name evidence="2" type="ORF">LOM8899_03537</name>
</gene>
<dbReference type="EMBL" id="FXZK01000009">
    <property type="protein sequence ID" value="SMY09371.1"/>
    <property type="molecule type" value="Genomic_DNA"/>
</dbReference>
<keyword evidence="1" id="KW-0732">Signal</keyword>
<dbReference type="AlphaFoldDB" id="A0A238LI97"/>
<evidence type="ECO:0000313" key="2">
    <source>
        <dbReference type="EMBL" id="SMY09371.1"/>
    </source>
</evidence>
<reference evidence="2 3" key="1">
    <citation type="submission" date="2017-05" db="EMBL/GenBank/DDBJ databases">
        <authorList>
            <person name="Song R."/>
            <person name="Chenine A.L."/>
            <person name="Ruprecht R.M."/>
        </authorList>
    </citation>
    <scope>NUCLEOTIDE SEQUENCE [LARGE SCALE GENOMIC DNA]</scope>
    <source>
        <strain evidence="2 3">CECT 8899</strain>
    </source>
</reference>
<feature type="chain" id="PRO_5012444093" evidence="1">
    <location>
        <begin position="17"/>
        <end position="228"/>
    </location>
</feature>
<dbReference type="Proteomes" id="UP000201613">
    <property type="component" value="Unassembled WGS sequence"/>
</dbReference>
<name>A0A238LI97_9RHOB</name>
<dbReference type="OrthoDB" id="7844595at2"/>
<evidence type="ECO:0000313" key="3">
    <source>
        <dbReference type="Proteomes" id="UP000201613"/>
    </source>
</evidence>
<proteinExistence type="predicted"/>
<sequence length="228" mass="24509">MRIALALALLPGAAFAQVPLALPQGCDAYVTIQMASCTVSHSFTCADDPEGVQRRVDLDEEGVTYFGAIDAETQWLESTHIRSGHSERLAPDPADPASFTALLSTGVDNFDFVTLSEEVGPTRYVGGDSLTGETVQIDGVTLDRTRYSIRAIDADGTEMWASEGYEYIHRDWRMFLSGLSTFTVPDGTFEADDSPVEFIFPGEPGFLSPSPKHGCGVVMSSYAGPVAP</sequence>
<accession>A0A238LI97</accession>
<dbReference type="RefSeq" id="WP_093993557.1">
    <property type="nucleotide sequence ID" value="NZ_FXZK01000009.1"/>
</dbReference>